<comment type="caution">
    <text evidence="2">The sequence shown here is derived from an EMBL/GenBank/DDBJ whole genome shotgun (WGS) entry which is preliminary data.</text>
</comment>
<sequence length="127" mass="14666">MDLWLELAVSLVSGALVGSGLTYIFMSKRPRNPPMSYDQFKKIFLGPGNTTLIIGSLADMHRGEMAFPRWKHVSKLYLSMDPKYISPIEHYALWTFAKKYKKEEVVLRTFPDCKKIAEYTVRGKYPN</sequence>
<evidence type="ECO:0000256" key="1">
    <source>
        <dbReference type="SAM" id="Phobius"/>
    </source>
</evidence>
<organism evidence="2 3">
    <name type="scientific">candidate division WWE3 bacterium</name>
    <dbReference type="NCBI Taxonomy" id="2053526"/>
    <lineage>
        <taxon>Bacteria</taxon>
        <taxon>Katanobacteria</taxon>
    </lineage>
</organism>
<keyword evidence="1" id="KW-1133">Transmembrane helix</keyword>
<name>A0A656PM91_UNCKA</name>
<keyword evidence="1" id="KW-0812">Transmembrane</keyword>
<reference evidence="2 3" key="1">
    <citation type="journal article" date="2018" name="Nat. Biotechnol.">
        <title>A standardized bacterial taxonomy based on genome phylogeny substantially revises the tree of life.</title>
        <authorList>
            <person name="Parks D.H."/>
            <person name="Chuvochina M."/>
            <person name="Waite D.W."/>
            <person name="Rinke C."/>
            <person name="Skarshewski A."/>
            <person name="Chaumeil P.A."/>
            <person name="Hugenholtz P."/>
        </authorList>
    </citation>
    <scope>NUCLEOTIDE SEQUENCE [LARGE SCALE GENOMIC DNA]</scope>
    <source>
        <strain evidence="2">UBA12021</strain>
    </source>
</reference>
<dbReference type="AlphaFoldDB" id="A0A656PM91"/>
<evidence type="ECO:0000313" key="2">
    <source>
        <dbReference type="EMBL" id="HCQ40519.1"/>
    </source>
</evidence>
<dbReference type="EMBL" id="DQFB01000003">
    <property type="protein sequence ID" value="HCQ40519.1"/>
    <property type="molecule type" value="Genomic_DNA"/>
</dbReference>
<proteinExistence type="predicted"/>
<dbReference type="Proteomes" id="UP000262056">
    <property type="component" value="Unassembled WGS sequence"/>
</dbReference>
<accession>A0A656PM91</accession>
<evidence type="ECO:0000313" key="3">
    <source>
        <dbReference type="Proteomes" id="UP000262056"/>
    </source>
</evidence>
<protein>
    <submittedName>
        <fullName evidence="2">Uncharacterized protein</fullName>
    </submittedName>
</protein>
<keyword evidence="1" id="KW-0472">Membrane</keyword>
<gene>
    <name evidence="2" type="ORF">DIU24_02285</name>
</gene>
<feature type="transmembrane region" description="Helical" evidence="1">
    <location>
        <begin position="6"/>
        <end position="26"/>
    </location>
</feature>